<evidence type="ECO:0000313" key="1">
    <source>
        <dbReference type="EMBL" id="AKB28994.1"/>
    </source>
</evidence>
<keyword evidence="2" id="KW-1185">Reference proteome</keyword>
<organism evidence="1 2">
    <name type="scientific">Methanosarcina siciliae T4/M</name>
    <dbReference type="NCBI Taxonomy" id="1434120"/>
    <lineage>
        <taxon>Archaea</taxon>
        <taxon>Methanobacteriati</taxon>
        <taxon>Methanobacteriota</taxon>
        <taxon>Stenosarchaea group</taxon>
        <taxon>Methanomicrobia</taxon>
        <taxon>Methanosarcinales</taxon>
        <taxon>Methanosarcinaceae</taxon>
        <taxon>Methanosarcina</taxon>
    </lineage>
</organism>
<dbReference type="AlphaFoldDB" id="A0A0E3P5D2"/>
<dbReference type="InterPro" id="IPR016792">
    <property type="entry name" value="UCP021573"/>
</dbReference>
<name>A0A0E3P5D2_9EURY</name>
<gene>
    <name evidence="1" type="ORF">MSSIT_2275</name>
</gene>
<dbReference type="Proteomes" id="UP000033111">
    <property type="component" value="Chromosome"/>
</dbReference>
<proteinExistence type="predicted"/>
<dbReference type="PIRSF" id="PIRSF021573">
    <property type="entry name" value="UCP021573"/>
    <property type="match status" value="1"/>
</dbReference>
<dbReference type="PATRIC" id="fig|1434120.4.peg.2961"/>
<sequence length="238" mass="26885">MRLTVKEENESGCDLVIKDGEEAEIMHFDNLRGLRYCEVFLMCGDAGSGFYNTMGLNNEEDPRDTCPDSIMANFSTEAVKELYNVPGVALNPPRYFVLDAGDIPVAPTVRDFDGLKARWMGTVQEGAAFGKEPYMPTKVDRKSEIFFEKGKPVFILDDPDGTPWVMKSYTDFVDKNLTYEDLNTLDTKLKLPSGWSYRVKVLDEDLILRPFKGTARITQDDLQNVYDAIDEGTANYKP</sequence>
<dbReference type="EMBL" id="CP009506">
    <property type="protein sequence ID" value="AKB28994.1"/>
    <property type="molecule type" value="Genomic_DNA"/>
</dbReference>
<dbReference type="GeneID" id="24861148"/>
<dbReference type="HOGENOM" id="CLU_090563_0_0_2"/>
<dbReference type="OrthoDB" id="372408at2157"/>
<accession>A0A0E3P5D2</accession>
<reference evidence="1 2" key="1">
    <citation type="submission" date="2014-07" db="EMBL/GenBank/DDBJ databases">
        <title>Methanogenic archaea and the global carbon cycle.</title>
        <authorList>
            <person name="Henriksen J.R."/>
            <person name="Luke J."/>
            <person name="Reinhart S."/>
            <person name="Benedict M.N."/>
            <person name="Youngblut N.D."/>
            <person name="Metcalf M.E."/>
            <person name="Whitaker R.J."/>
            <person name="Metcalf W.W."/>
        </authorList>
    </citation>
    <scope>NUCLEOTIDE SEQUENCE [LARGE SCALE GENOMIC DNA]</scope>
    <source>
        <strain evidence="1 2">T4/M</strain>
    </source>
</reference>
<dbReference type="RefSeq" id="WP_048172669.1">
    <property type="nucleotide sequence ID" value="NZ_CP009506.1"/>
</dbReference>
<protein>
    <submittedName>
        <fullName evidence="1">Uncharacterized protein</fullName>
    </submittedName>
</protein>
<evidence type="ECO:0000313" key="2">
    <source>
        <dbReference type="Proteomes" id="UP000033111"/>
    </source>
</evidence>
<dbReference type="KEGG" id="msw:MSSIT_2275"/>